<organism evidence="3">
    <name type="scientific">Nippostrongylus brasiliensis</name>
    <name type="common">Rat hookworm</name>
    <dbReference type="NCBI Taxonomy" id="27835"/>
    <lineage>
        <taxon>Eukaryota</taxon>
        <taxon>Metazoa</taxon>
        <taxon>Ecdysozoa</taxon>
        <taxon>Nematoda</taxon>
        <taxon>Chromadorea</taxon>
        <taxon>Rhabditida</taxon>
        <taxon>Rhabditina</taxon>
        <taxon>Rhabditomorpha</taxon>
        <taxon>Strongyloidea</taxon>
        <taxon>Heligmosomidae</taxon>
        <taxon>Nippostrongylus</taxon>
    </lineage>
</organism>
<sequence>MVVVVVAADHTQSSLAGLAGFSKAKYLSCQPRVPHNQLRLFFVFFFFAGDRHGRSPVLSDHLLSCVA</sequence>
<proteinExistence type="predicted"/>
<evidence type="ECO:0000313" key="2">
    <source>
        <dbReference type="Proteomes" id="UP000271162"/>
    </source>
</evidence>
<dbReference type="AlphaFoldDB" id="A0A0N4YRX0"/>
<dbReference type="EMBL" id="UYSL01024691">
    <property type="protein sequence ID" value="VDL83729.1"/>
    <property type="molecule type" value="Genomic_DNA"/>
</dbReference>
<evidence type="ECO:0000313" key="1">
    <source>
        <dbReference type="EMBL" id="VDL83729.1"/>
    </source>
</evidence>
<keyword evidence="2" id="KW-1185">Reference proteome</keyword>
<dbReference type="WBParaSite" id="NBR_0001999201-mRNA-1">
    <property type="protein sequence ID" value="NBR_0001999201-mRNA-1"/>
    <property type="gene ID" value="NBR_0001999201"/>
</dbReference>
<reference evidence="3" key="1">
    <citation type="submission" date="2017-02" db="UniProtKB">
        <authorList>
            <consortium name="WormBaseParasite"/>
        </authorList>
    </citation>
    <scope>IDENTIFICATION</scope>
</reference>
<protein>
    <submittedName>
        <fullName evidence="3">Transposase</fullName>
    </submittedName>
</protein>
<evidence type="ECO:0000313" key="3">
    <source>
        <dbReference type="WBParaSite" id="NBR_0001999201-mRNA-1"/>
    </source>
</evidence>
<dbReference type="Proteomes" id="UP000271162">
    <property type="component" value="Unassembled WGS sequence"/>
</dbReference>
<reference evidence="1 2" key="2">
    <citation type="submission" date="2018-11" db="EMBL/GenBank/DDBJ databases">
        <authorList>
            <consortium name="Pathogen Informatics"/>
        </authorList>
    </citation>
    <scope>NUCLEOTIDE SEQUENCE [LARGE SCALE GENOMIC DNA]</scope>
</reference>
<gene>
    <name evidence="1" type="ORF">NBR_LOCUS19993</name>
</gene>
<name>A0A0N4YRX0_NIPBR</name>
<accession>A0A0N4YRX0</accession>